<dbReference type="Proteomes" id="UP001524501">
    <property type="component" value="Unassembled WGS sequence"/>
</dbReference>
<dbReference type="EMBL" id="JANFQF010000007">
    <property type="protein sequence ID" value="MCQ4119694.1"/>
    <property type="molecule type" value="Genomic_DNA"/>
</dbReference>
<name>A0ABT1QBN1_9NOCA</name>
<gene>
    <name evidence="2" type="ORF">NOF53_11030</name>
</gene>
<comment type="caution">
    <text evidence="2">The sequence shown here is derived from an EMBL/GenBank/DDBJ whole genome shotgun (WGS) entry which is preliminary data.</text>
</comment>
<protein>
    <submittedName>
        <fullName evidence="2">Uncharacterized protein</fullName>
    </submittedName>
</protein>
<evidence type="ECO:0000256" key="1">
    <source>
        <dbReference type="SAM" id="MobiDB-lite"/>
    </source>
</evidence>
<evidence type="ECO:0000313" key="2">
    <source>
        <dbReference type="EMBL" id="MCQ4119694.1"/>
    </source>
</evidence>
<keyword evidence="3" id="KW-1185">Reference proteome</keyword>
<evidence type="ECO:0000313" key="3">
    <source>
        <dbReference type="Proteomes" id="UP001524501"/>
    </source>
</evidence>
<feature type="region of interest" description="Disordered" evidence="1">
    <location>
        <begin position="1"/>
        <end position="23"/>
    </location>
</feature>
<organism evidence="2 3">
    <name type="scientific">Rhodococcus tibetensis</name>
    <dbReference type="NCBI Taxonomy" id="2965064"/>
    <lineage>
        <taxon>Bacteria</taxon>
        <taxon>Bacillati</taxon>
        <taxon>Actinomycetota</taxon>
        <taxon>Actinomycetes</taxon>
        <taxon>Mycobacteriales</taxon>
        <taxon>Nocardiaceae</taxon>
        <taxon>Rhodococcus</taxon>
    </lineage>
</organism>
<sequence length="105" mass="11186">MDAVRTREPPQLAPGETPPDIVEVEGVGPLDLRTLQARIIGDRAGTEDGAWGRAGEGERYTPGGVLKPSRVFQELVTLVDGKYAFILPLDTAKPGRSSSTVGSRN</sequence>
<dbReference type="RefSeq" id="WP_255968114.1">
    <property type="nucleotide sequence ID" value="NZ_JANFQF010000007.1"/>
</dbReference>
<reference evidence="2 3" key="1">
    <citation type="submission" date="2022-07" db="EMBL/GenBank/DDBJ databases">
        <title>Degradation activity of malathion, p-nitrophenol and potential low-temperature adaptation strategy of Rhodococcus sp. FXJ9.536.</title>
        <authorList>
            <person name="Huang J."/>
            <person name="Huang Y."/>
        </authorList>
    </citation>
    <scope>NUCLEOTIDE SEQUENCE [LARGE SCALE GENOMIC DNA]</scope>
    <source>
        <strain evidence="2 3">FXJ9.536</strain>
    </source>
</reference>
<accession>A0ABT1QBN1</accession>
<proteinExistence type="predicted"/>